<name>A0ACA9MZX2_9GLOM</name>
<evidence type="ECO:0000313" key="1">
    <source>
        <dbReference type="EMBL" id="CAG8625122.1"/>
    </source>
</evidence>
<organism evidence="1 2">
    <name type="scientific">Cetraspora pellucida</name>
    <dbReference type="NCBI Taxonomy" id="1433469"/>
    <lineage>
        <taxon>Eukaryota</taxon>
        <taxon>Fungi</taxon>
        <taxon>Fungi incertae sedis</taxon>
        <taxon>Mucoromycota</taxon>
        <taxon>Glomeromycotina</taxon>
        <taxon>Glomeromycetes</taxon>
        <taxon>Diversisporales</taxon>
        <taxon>Gigasporaceae</taxon>
        <taxon>Cetraspora</taxon>
    </lineage>
</organism>
<proteinExistence type="predicted"/>
<feature type="non-terminal residue" evidence="1">
    <location>
        <position position="598"/>
    </location>
</feature>
<protein>
    <submittedName>
        <fullName evidence="1">5065_t:CDS:1</fullName>
    </submittedName>
</protein>
<keyword evidence="2" id="KW-1185">Reference proteome</keyword>
<comment type="caution">
    <text evidence="1">The sequence shown here is derived from an EMBL/GenBank/DDBJ whole genome shotgun (WGS) entry which is preliminary data.</text>
</comment>
<evidence type="ECO:0000313" key="2">
    <source>
        <dbReference type="Proteomes" id="UP000789366"/>
    </source>
</evidence>
<reference evidence="1" key="1">
    <citation type="submission" date="2021-06" db="EMBL/GenBank/DDBJ databases">
        <authorList>
            <person name="Kallberg Y."/>
            <person name="Tangrot J."/>
            <person name="Rosling A."/>
        </authorList>
    </citation>
    <scope>NUCLEOTIDE SEQUENCE</scope>
    <source>
        <strain evidence="1">28 12/20/2015</strain>
    </source>
</reference>
<sequence>MDKFVIKVTQKRTENNNFDDTLSDSDSDSSVQKTTPKKKKQRTDWDEAWVKLYPWLERKIVDKKILLFCRWCVAINAKNLFAKGSNSFHKYSLDRHIKIDEHKLAVLASIKNQPSVLQGFTKSLSERKLRIIGLMRNVYHISKNHLALDLFPHLCNLINLQLETQTELIYDQEPSTISLSNSSTLINNSRHNTYASYENPVSAKLFLEAISFVIEQSVIKETNLSLYWSIMIDENCSAASITANLKRFITAKALSLENLMHFGSDGASTMLGCKTGVAARLNNSYKKLRQLKMIQNYLDEPELAILNIVKTRWLSFSNVIHNFHQIVDSVMGALLEDANIEKKALDILSRMDDNFIIATKFLADFFYILEKLIRVFQSNYITFADIQQQINITIEAIQMQFIGIEDISPTFGKHLNDYLDQMQMTQDDLPLDVITFITDFGKAVIESLRKRFPDSNLYEAMRILDPKELPKQDRDLVNYGIKEITMLGEFYGVSKTKKNKVFDTILNKYELIQEWKQIFTQTSFKIDYPNITQLVAISLIIPVSNANVERIFSQQNLVKTHLRNQMSLETLNNHLMIIMNGSSIDSFDFERAYDYWAL</sequence>
<dbReference type="Proteomes" id="UP000789366">
    <property type="component" value="Unassembled WGS sequence"/>
</dbReference>
<accession>A0ACA9MZX2</accession>
<gene>
    <name evidence="1" type="ORF">SPELUC_LOCUS8016</name>
</gene>
<dbReference type="EMBL" id="CAJVPW010011374">
    <property type="protein sequence ID" value="CAG8625122.1"/>
    <property type="molecule type" value="Genomic_DNA"/>
</dbReference>